<dbReference type="GO" id="GO:0031640">
    <property type="term" value="P:killing of cells of another organism"/>
    <property type="evidence" value="ECO:0007669"/>
    <property type="project" value="UniProtKB-KW"/>
</dbReference>
<sequence>MSVKKALAGGACSLALVTASFFGIVTDKVRISQEGLENLINCEGCKRQAYKDVAGVPTAGVGSTIGIVMGRLYTDGEVAKMLAKDVIIAEQCLNRNVKVDLNQGEWDAYVSFVFNVGCSAFVSSTTYRILNGVKPGTRIQACQAMGMWNKITVNGVKVFSQGVYNRRVKDIALCVKYM</sequence>
<keyword evidence="6 16" id="KW-0081">Bacteriolytic enzyme</keyword>
<protein>
    <recommendedName>
        <fullName evidence="16">Lysozyme</fullName>
        <ecNumber evidence="16">3.2.1.17</ecNumber>
    </recommendedName>
</protein>
<evidence type="ECO:0000256" key="11">
    <source>
        <dbReference type="ARBA" id="ARBA00022968"/>
    </source>
</evidence>
<evidence type="ECO:0000256" key="8">
    <source>
        <dbReference type="ARBA" id="ARBA00022801"/>
    </source>
</evidence>
<evidence type="ECO:0000313" key="18">
    <source>
        <dbReference type="Proteomes" id="UP000241070"/>
    </source>
</evidence>
<dbReference type="InterPro" id="IPR023347">
    <property type="entry name" value="Lysozyme_dom_sf"/>
</dbReference>
<comment type="similarity">
    <text evidence="16">Belongs to the glycosyl hydrolase 24 family.</text>
</comment>
<evidence type="ECO:0000256" key="5">
    <source>
        <dbReference type="ARBA" id="ARBA00022612"/>
    </source>
</evidence>
<keyword evidence="3" id="KW-1032">Host cell membrane</keyword>
<keyword evidence="12" id="KW-1133">Transmembrane helix</keyword>
<keyword evidence="15 16" id="KW-0326">Glycosidase</keyword>
<name>A0A2K9V500_9CAUD</name>
<proteinExistence type="inferred from homology"/>
<evidence type="ECO:0000256" key="9">
    <source>
        <dbReference type="ARBA" id="ARBA00022852"/>
    </source>
</evidence>
<dbReference type="Pfam" id="PF00959">
    <property type="entry name" value="Phage_lysozyme"/>
    <property type="match status" value="1"/>
</dbReference>
<dbReference type="HAMAP" id="MF_04136">
    <property type="entry name" value="SAR_ENDOLYSIN"/>
    <property type="match status" value="1"/>
</dbReference>
<evidence type="ECO:0000256" key="7">
    <source>
        <dbReference type="ARBA" id="ARBA00022692"/>
    </source>
</evidence>
<keyword evidence="18" id="KW-1185">Reference proteome</keyword>
<dbReference type="HAMAP" id="MF_04110">
    <property type="entry name" value="ENDOLYSIN_T4"/>
    <property type="match status" value="1"/>
</dbReference>
<keyword evidence="14" id="KW-0578">Host cell lysis by virus</keyword>
<accession>A0A2K9V500</accession>
<dbReference type="GO" id="GO:0003796">
    <property type="term" value="F:lysozyme activity"/>
    <property type="evidence" value="ECO:0007669"/>
    <property type="project" value="UniProtKB-EC"/>
</dbReference>
<evidence type="ECO:0000313" key="17">
    <source>
        <dbReference type="EMBL" id="AUV57244.1"/>
    </source>
</evidence>
<evidence type="ECO:0000256" key="14">
    <source>
        <dbReference type="ARBA" id="ARBA00023142"/>
    </source>
</evidence>
<dbReference type="SUPFAM" id="SSF53955">
    <property type="entry name" value="Lysozyme-like"/>
    <property type="match status" value="1"/>
</dbReference>
<dbReference type="EC" id="3.2.1.17" evidence="16"/>
<organism evidence="17 18">
    <name type="scientific">Erwinia phage vB_EamP-S2</name>
    <dbReference type="NCBI Taxonomy" id="2070198"/>
    <lineage>
        <taxon>Viruses</taxon>
        <taxon>Duplodnaviria</taxon>
        <taxon>Heunggongvirae</taxon>
        <taxon>Uroviricota</taxon>
        <taxon>Caudoviricetes</taxon>
        <taxon>Autographivirales</taxon>
        <taxon>Autosignataviridae</taxon>
        <taxon>Molineuxvirinae</taxon>
        <taxon>Eracentumvirus</taxon>
        <taxon>Eracentumvirus S2</taxon>
    </lineage>
</organism>
<keyword evidence="9" id="KW-0204">Cytolysis</keyword>
<keyword evidence="11" id="KW-0735">Signal-anchor</keyword>
<dbReference type="InterPro" id="IPR043688">
    <property type="entry name" value="SAR_endolysin-like"/>
</dbReference>
<evidence type="ECO:0000256" key="6">
    <source>
        <dbReference type="ARBA" id="ARBA00022638"/>
    </source>
</evidence>
<reference evidence="17 18" key="1">
    <citation type="submission" date="2017-12" db="EMBL/GenBank/DDBJ databases">
        <title>Complete Genome Sequences of Erwinia amylovora Phages vB_EamP-S2 and vB_EamM-Bue1.</title>
        <authorList>
            <person name="Knecht L.E."/>
            <person name="Born Y."/>
            <person name="Pothier J.F."/>
            <person name="Loessner M.J."/>
            <person name="Fieseler L."/>
        </authorList>
    </citation>
    <scope>NUCLEOTIDE SEQUENCE [LARGE SCALE GENOMIC DNA]</scope>
</reference>
<dbReference type="GO" id="GO:0009253">
    <property type="term" value="P:peptidoglycan catabolic process"/>
    <property type="evidence" value="ECO:0007669"/>
    <property type="project" value="InterPro"/>
</dbReference>
<evidence type="ECO:0000256" key="10">
    <source>
        <dbReference type="ARBA" id="ARBA00022870"/>
    </source>
</evidence>
<evidence type="ECO:0000256" key="1">
    <source>
        <dbReference type="ARBA" id="ARBA00000632"/>
    </source>
</evidence>
<evidence type="ECO:0000256" key="4">
    <source>
        <dbReference type="ARBA" id="ARBA00022529"/>
    </source>
</evidence>
<evidence type="ECO:0000256" key="13">
    <source>
        <dbReference type="ARBA" id="ARBA00023136"/>
    </source>
</evidence>
<keyword evidence="5" id="KW-1188">Viral release from host cell</keyword>
<keyword evidence="8 16" id="KW-0378">Hydrolase</keyword>
<keyword evidence="10" id="KW-1043">Host membrane</keyword>
<dbReference type="InterPro" id="IPR002196">
    <property type="entry name" value="Glyco_hydro_24"/>
</dbReference>
<evidence type="ECO:0000256" key="12">
    <source>
        <dbReference type="ARBA" id="ARBA00022989"/>
    </source>
</evidence>
<dbReference type="GO" id="GO:0016998">
    <property type="term" value="P:cell wall macromolecule catabolic process"/>
    <property type="evidence" value="ECO:0007669"/>
    <property type="project" value="InterPro"/>
</dbReference>
<dbReference type="InterPro" id="IPR034690">
    <property type="entry name" value="Endolysin_T4_type"/>
</dbReference>
<keyword evidence="2" id="KW-1030">Host cell inner membrane</keyword>
<dbReference type="InterPro" id="IPR051018">
    <property type="entry name" value="Bacteriophage_GH24"/>
</dbReference>
<evidence type="ECO:0000256" key="15">
    <source>
        <dbReference type="ARBA" id="ARBA00023295"/>
    </source>
</evidence>
<keyword evidence="7" id="KW-0812">Transmembrane</keyword>
<evidence type="ECO:0000256" key="3">
    <source>
        <dbReference type="ARBA" id="ARBA00022511"/>
    </source>
</evidence>
<dbReference type="PANTHER" id="PTHR38107">
    <property type="match status" value="1"/>
</dbReference>
<comment type="catalytic activity">
    <reaction evidence="1 16">
        <text>Hydrolysis of (1-&gt;4)-beta-linkages between N-acetylmuramic acid and N-acetyl-D-glucosamine residues in a peptidoglycan and between N-acetyl-D-glucosamine residues in chitodextrins.</text>
        <dbReference type="EC" id="3.2.1.17"/>
    </reaction>
</comment>
<evidence type="ECO:0000256" key="2">
    <source>
        <dbReference type="ARBA" id="ARBA00022445"/>
    </source>
</evidence>
<keyword evidence="13" id="KW-0472">Membrane</keyword>
<dbReference type="InterPro" id="IPR023346">
    <property type="entry name" value="Lysozyme-like_dom_sf"/>
</dbReference>
<keyword evidence="4 16" id="KW-0929">Antimicrobial</keyword>
<dbReference type="Proteomes" id="UP000241070">
    <property type="component" value="Segment"/>
</dbReference>
<dbReference type="CDD" id="cd16901">
    <property type="entry name" value="lyz_P1"/>
    <property type="match status" value="1"/>
</dbReference>
<dbReference type="Gene3D" id="1.10.530.40">
    <property type="match status" value="1"/>
</dbReference>
<dbReference type="RefSeq" id="YP_009797655.1">
    <property type="nucleotide sequence ID" value="NC_047917.1"/>
</dbReference>
<dbReference type="GO" id="GO:0042742">
    <property type="term" value="P:defense response to bacterium"/>
    <property type="evidence" value="ECO:0007669"/>
    <property type="project" value="UniProtKB-KW"/>
</dbReference>
<dbReference type="KEGG" id="vg:54988072"/>
<dbReference type="PANTHER" id="PTHR38107:SF4">
    <property type="entry name" value="LYSOZYME"/>
    <property type="match status" value="1"/>
</dbReference>
<dbReference type="EMBL" id="MG736918">
    <property type="protein sequence ID" value="AUV57244.1"/>
    <property type="molecule type" value="Genomic_DNA"/>
</dbReference>
<evidence type="ECO:0000256" key="16">
    <source>
        <dbReference type="RuleBase" id="RU003788"/>
    </source>
</evidence>
<dbReference type="GeneID" id="54988072"/>